<evidence type="ECO:0000313" key="2">
    <source>
        <dbReference type="Proteomes" id="UP001056120"/>
    </source>
</evidence>
<reference evidence="2" key="1">
    <citation type="journal article" date="2022" name="Mol. Ecol. Resour.">
        <title>The genomes of chicory, endive, great burdock and yacon provide insights into Asteraceae palaeo-polyploidization history and plant inulin production.</title>
        <authorList>
            <person name="Fan W."/>
            <person name="Wang S."/>
            <person name="Wang H."/>
            <person name="Wang A."/>
            <person name="Jiang F."/>
            <person name="Liu H."/>
            <person name="Zhao H."/>
            <person name="Xu D."/>
            <person name="Zhang Y."/>
        </authorList>
    </citation>
    <scope>NUCLEOTIDE SEQUENCE [LARGE SCALE GENOMIC DNA]</scope>
    <source>
        <strain evidence="2">cv. Yunnan</strain>
    </source>
</reference>
<evidence type="ECO:0000313" key="1">
    <source>
        <dbReference type="EMBL" id="KAI3762266.1"/>
    </source>
</evidence>
<sequence length="128" mass="14060">MHARTRPPNSEVAATGCHHSAAAAAAPPPQPLPLPPLCSRCRSCAATDATVTTSATVGTSFSTLFTTVTYFLDFAYTNSSNIQRQIIEGKEVFLVRYPCAKCKNQYHKRREVVEYDLCKNGFMDNNLT</sequence>
<gene>
    <name evidence="1" type="ORF">L1987_52691</name>
</gene>
<organism evidence="1 2">
    <name type="scientific">Smallanthus sonchifolius</name>
    <dbReference type="NCBI Taxonomy" id="185202"/>
    <lineage>
        <taxon>Eukaryota</taxon>
        <taxon>Viridiplantae</taxon>
        <taxon>Streptophyta</taxon>
        <taxon>Embryophyta</taxon>
        <taxon>Tracheophyta</taxon>
        <taxon>Spermatophyta</taxon>
        <taxon>Magnoliopsida</taxon>
        <taxon>eudicotyledons</taxon>
        <taxon>Gunneridae</taxon>
        <taxon>Pentapetalae</taxon>
        <taxon>asterids</taxon>
        <taxon>campanulids</taxon>
        <taxon>Asterales</taxon>
        <taxon>Asteraceae</taxon>
        <taxon>Asteroideae</taxon>
        <taxon>Heliantheae alliance</taxon>
        <taxon>Millerieae</taxon>
        <taxon>Smallanthus</taxon>
    </lineage>
</organism>
<dbReference type="Proteomes" id="UP001056120">
    <property type="component" value="Linkage Group LG17"/>
</dbReference>
<protein>
    <submittedName>
        <fullName evidence="1">Uncharacterized protein</fullName>
    </submittedName>
</protein>
<comment type="caution">
    <text evidence="1">The sequence shown here is derived from an EMBL/GenBank/DDBJ whole genome shotgun (WGS) entry which is preliminary data.</text>
</comment>
<accession>A0ACB9EUZ7</accession>
<proteinExistence type="predicted"/>
<reference evidence="1 2" key="2">
    <citation type="journal article" date="2022" name="Mol. Ecol. Resour.">
        <title>The genomes of chicory, endive, great burdock and yacon provide insights into Asteraceae paleo-polyploidization history and plant inulin production.</title>
        <authorList>
            <person name="Fan W."/>
            <person name="Wang S."/>
            <person name="Wang H."/>
            <person name="Wang A."/>
            <person name="Jiang F."/>
            <person name="Liu H."/>
            <person name="Zhao H."/>
            <person name="Xu D."/>
            <person name="Zhang Y."/>
        </authorList>
    </citation>
    <scope>NUCLEOTIDE SEQUENCE [LARGE SCALE GENOMIC DNA]</scope>
    <source>
        <strain evidence="2">cv. Yunnan</strain>
        <tissue evidence="1">Leaves</tissue>
    </source>
</reference>
<name>A0ACB9EUZ7_9ASTR</name>
<dbReference type="EMBL" id="CM042034">
    <property type="protein sequence ID" value="KAI3762266.1"/>
    <property type="molecule type" value="Genomic_DNA"/>
</dbReference>
<keyword evidence="2" id="KW-1185">Reference proteome</keyword>